<evidence type="ECO:0000256" key="1">
    <source>
        <dbReference type="SAM" id="MobiDB-lite"/>
    </source>
</evidence>
<dbReference type="AlphaFoldDB" id="A0A182MBA0"/>
<evidence type="ECO:0000313" key="3">
    <source>
        <dbReference type="Proteomes" id="UP000075883"/>
    </source>
</evidence>
<name>A0A182MBA0_9DIPT</name>
<dbReference type="GO" id="GO:0005794">
    <property type="term" value="C:Golgi apparatus"/>
    <property type="evidence" value="ECO:0007669"/>
    <property type="project" value="TreeGrafter"/>
</dbReference>
<evidence type="ECO:0008006" key="4">
    <source>
        <dbReference type="Google" id="ProtNLM"/>
    </source>
</evidence>
<dbReference type="GO" id="GO:0007030">
    <property type="term" value="P:Golgi organization"/>
    <property type="evidence" value="ECO:0007669"/>
    <property type="project" value="TreeGrafter"/>
</dbReference>
<organism evidence="2 3">
    <name type="scientific">Anopheles culicifacies</name>
    <dbReference type="NCBI Taxonomy" id="139723"/>
    <lineage>
        <taxon>Eukaryota</taxon>
        <taxon>Metazoa</taxon>
        <taxon>Ecdysozoa</taxon>
        <taxon>Arthropoda</taxon>
        <taxon>Hexapoda</taxon>
        <taxon>Insecta</taxon>
        <taxon>Pterygota</taxon>
        <taxon>Neoptera</taxon>
        <taxon>Endopterygota</taxon>
        <taxon>Diptera</taxon>
        <taxon>Nematocera</taxon>
        <taxon>Culicoidea</taxon>
        <taxon>Culicidae</taxon>
        <taxon>Anophelinae</taxon>
        <taxon>Anopheles</taxon>
        <taxon>culicifacies species complex</taxon>
    </lineage>
</organism>
<protein>
    <recommendedName>
        <fullName evidence="4">Transport and Golgi organization protein 2</fullName>
    </recommendedName>
</protein>
<dbReference type="InterPro" id="IPR008551">
    <property type="entry name" value="TANGO2"/>
</dbReference>
<dbReference type="EMBL" id="AXCM01005292">
    <property type="status" value="NOT_ANNOTATED_CDS"/>
    <property type="molecule type" value="Genomic_DNA"/>
</dbReference>
<accession>A0A182MBA0</accession>
<dbReference type="Proteomes" id="UP000075883">
    <property type="component" value="Unassembled WGS sequence"/>
</dbReference>
<dbReference type="VEuPathDB" id="VectorBase:ACUA014058"/>
<proteinExistence type="predicted"/>
<dbReference type="PANTHER" id="PTHR17985:SF8">
    <property type="entry name" value="TRANSPORT AND GOLGI ORGANIZATION PROTEIN 2 HOMOLOG"/>
    <property type="match status" value="1"/>
</dbReference>
<sequence>MCILFVYVGDGTVPGRYRLVLASNRDEFYARPAKTAAPWEENARIIGGRDMEPGREGGTWLAIGNHPEGRIKLGALLNVTGESKANVSNGRGPIVANFLTGELTGQAYSEQLLAKDNFGAFNFVSIELETALANGDGEKDRSDGANQTPGGTVLHTSNAPHSIDVCKTGQALGFGNSTLEKPLQKVCRGREQFAEIVARRNVPFADKDAFVDELMGLLKNDVRHFPDAELTRRAGQHAEFLSSINVRMPNGSYGSRTRTVILIDQSNHMEFIEETLIGTDPQTGEWITTRIEREFC</sequence>
<dbReference type="STRING" id="139723.A0A182MBA0"/>
<dbReference type="PANTHER" id="PTHR17985">
    <property type="entry name" value="SER/THR-RICH PROTEIN T10 IN DGCR REGION"/>
    <property type="match status" value="1"/>
</dbReference>
<reference evidence="3" key="1">
    <citation type="submission" date="2013-09" db="EMBL/GenBank/DDBJ databases">
        <title>The Genome Sequence of Anopheles culicifacies species A.</title>
        <authorList>
            <consortium name="The Broad Institute Genomics Platform"/>
            <person name="Neafsey D.E."/>
            <person name="Besansky N."/>
            <person name="Howell P."/>
            <person name="Walton C."/>
            <person name="Young S.K."/>
            <person name="Zeng Q."/>
            <person name="Gargeya S."/>
            <person name="Fitzgerald M."/>
            <person name="Haas B."/>
            <person name="Abouelleil A."/>
            <person name="Allen A.W."/>
            <person name="Alvarado L."/>
            <person name="Arachchi H.M."/>
            <person name="Berlin A.M."/>
            <person name="Chapman S.B."/>
            <person name="Gainer-Dewar J."/>
            <person name="Goldberg J."/>
            <person name="Griggs A."/>
            <person name="Gujja S."/>
            <person name="Hansen M."/>
            <person name="Howarth C."/>
            <person name="Imamovic A."/>
            <person name="Ireland A."/>
            <person name="Larimer J."/>
            <person name="McCowan C."/>
            <person name="Murphy C."/>
            <person name="Pearson M."/>
            <person name="Poon T.W."/>
            <person name="Priest M."/>
            <person name="Roberts A."/>
            <person name="Saif S."/>
            <person name="Shea T."/>
            <person name="Sisk P."/>
            <person name="Sykes S."/>
            <person name="Wortman J."/>
            <person name="Nusbaum C."/>
            <person name="Birren B."/>
        </authorList>
    </citation>
    <scope>NUCLEOTIDE SEQUENCE [LARGE SCALE GENOMIC DNA]</scope>
    <source>
        <strain evidence="3">A-37</strain>
    </source>
</reference>
<feature type="compositionally biased region" description="Polar residues" evidence="1">
    <location>
        <begin position="144"/>
        <end position="157"/>
    </location>
</feature>
<feature type="region of interest" description="Disordered" evidence="1">
    <location>
        <begin position="135"/>
        <end position="157"/>
    </location>
</feature>
<evidence type="ECO:0000313" key="2">
    <source>
        <dbReference type="EnsemblMetazoa" id="ACUA014058-PA"/>
    </source>
</evidence>
<dbReference type="GO" id="GO:0009306">
    <property type="term" value="P:protein secretion"/>
    <property type="evidence" value="ECO:0007669"/>
    <property type="project" value="TreeGrafter"/>
</dbReference>
<dbReference type="EnsemblMetazoa" id="ACUA014058-RA">
    <property type="protein sequence ID" value="ACUA014058-PA"/>
    <property type="gene ID" value="ACUA014058"/>
</dbReference>
<dbReference type="Pfam" id="PF05742">
    <property type="entry name" value="TANGO2"/>
    <property type="match status" value="1"/>
</dbReference>
<reference evidence="2" key="2">
    <citation type="submission" date="2020-05" db="UniProtKB">
        <authorList>
            <consortium name="EnsemblMetazoa"/>
        </authorList>
    </citation>
    <scope>IDENTIFICATION</scope>
    <source>
        <strain evidence="2">A-37</strain>
    </source>
</reference>
<keyword evidence="3" id="KW-1185">Reference proteome</keyword>